<dbReference type="EC" id="2.7.11.1" evidence="1"/>
<comment type="caution">
    <text evidence="8">The sequence shown here is derived from an EMBL/GenBank/DDBJ whole genome shotgun (WGS) entry which is preliminary data.</text>
</comment>
<evidence type="ECO:0000256" key="2">
    <source>
        <dbReference type="ARBA" id="ARBA00022527"/>
    </source>
</evidence>
<dbReference type="Proteomes" id="UP001166674">
    <property type="component" value="Unassembled WGS sequence"/>
</dbReference>
<dbReference type="GO" id="GO:0035556">
    <property type="term" value="P:intracellular signal transduction"/>
    <property type="evidence" value="ECO:0007669"/>
    <property type="project" value="TreeGrafter"/>
</dbReference>
<evidence type="ECO:0000259" key="7">
    <source>
        <dbReference type="PROSITE" id="PS50011"/>
    </source>
</evidence>
<dbReference type="InterPro" id="IPR011009">
    <property type="entry name" value="Kinase-like_dom_sf"/>
</dbReference>
<keyword evidence="4" id="KW-0547">Nucleotide-binding</keyword>
<evidence type="ECO:0000256" key="5">
    <source>
        <dbReference type="ARBA" id="ARBA00022777"/>
    </source>
</evidence>
<dbReference type="GO" id="GO:0004674">
    <property type="term" value="F:protein serine/threonine kinase activity"/>
    <property type="evidence" value="ECO:0007669"/>
    <property type="project" value="UniProtKB-KW"/>
</dbReference>
<keyword evidence="3" id="KW-0808">Transferase</keyword>
<evidence type="ECO:0000313" key="9">
    <source>
        <dbReference type="Proteomes" id="UP001166674"/>
    </source>
</evidence>
<name>A0AA41N482_SCICA</name>
<accession>A0AA41N482</accession>
<keyword evidence="5 8" id="KW-0418">Kinase</keyword>
<dbReference type="AlphaFoldDB" id="A0AA41N482"/>
<dbReference type="SUPFAM" id="SSF56112">
    <property type="entry name" value="Protein kinase-like (PK-like)"/>
    <property type="match status" value="1"/>
</dbReference>
<sequence length="160" mass="17756">MVHLDLKPNNAVVDANGKAKLIDFGLSTRFTPGKKLNRFWGTPIYFAPEIIHKKEFEGPPADVWSLGGLLYAMLTHVSEGAQSLIHDIFTMDPKQRPTIDQVLGHPWLTQGEKPSPSPPCEALPKLPDPTILTKMIGMGFDQYHTSVSVASRKFNYTVVT</sequence>
<protein>
    <recommendedName>
        <fullName evidence="1">non-specific serine/threonine protein kinase</fullName>
        <ecNumber evidence="1">2.7.11.1</ecNumber>
    </recommendedName>
</protein>
<proteinExistence type="predicted"/>
<evidence type="ECO:0000256" key="6">
    <source>
        <dbReference type="ARBA" id="ARBA00022840"/>
    </source>
</evidence>
<keyword evidence="9" id="KW-1185">Reference proteome</keyword>
<dbReference type="PANTHER" id="PTHR24346:SF30">
    <property type="entry name" value="MATERNAL EMBRYONIC LEUCINE ZIPPER KINASE"/>
    <property type="match status" value="1"/>
</dbReference>
<evidence type="ECO:0000256" key="1">
    <source>
        <dbReference type="ARBA" id="ARBA00012513"/>
    </source>
</evidence>
<gene>
    <name evidence="8" type="ORF">SUZIE_173195</name>
</gene>
<dbReference type="PANTHER" id="PTHR24346">
    <property type="entry name" value="MAP/MICROTUBULE AFFINITY-REGULATING KINASE"/>
    <property type="match status" value="1"/>
</dbReference>
<dbReference type="InterPro" id="IPR000719">
    <property type="entry name" value="Prot_kinase_dom"/>
</dbReference>
<organism evidence="8 9">
    <name type="scientific">Sciurus carolinensis</name>
    <name type="common">Eastern gray squirrel</name>
    <dbReference type="NCBI Taxonomy" id="30640"/>
    <lineage>
        <taxon>Eukaryota</taxon>
        <taxon>Metazoa</taxon>
        <taxon>Chordata</taxon>
        <taxon>Craniata</taxon>
        <taxon>Vertebrata</taxon>
        <taxon>Euteleostomi</taxon>
        <taxon>Mammalia</taxon>
        <taxon>Eutheria</taxon>
        <taxon>Euarchontoglires</taxon>
        <taxon>Glires</taxon>
        <taxon>Rodentia</taxon>
        <taxon>Sciuromorpha</taxon>
        <taxon>Sciuridae</taxon>
        <taxon>Sciurinae</taxon>
        <taxon>Sciurini</taxon>
        <taxon>Sciurus</taxon>
    </lineage>
</organism>
<dbReference type="Gene3D" id="1.10.510.10">
    <property type="entry name" value="Transferase(Phosphotransferase) domain 1"/>
    <property type="match status" value="1"/>
</dbReference>
<dbReference type="GO" id="GO:0005737">
    <property type="term" value="C:cytoplasm"/>
    <property type="evidence" value="ECO:0007669"/>
    <property type="project" value="TreeGrafter"/>
</dbReference>
<keyword evidence="6" id="KW-0067">ATP-binding</keyword>
<evidence type="ECO:0000313" key="8">
    <source>
        <dbReference type="EMBL" id="MBZ3883489.1"/>
    </source>
</evidence>
<dbReference type="EMBL" id="JAATJV010387664">
    <property type="protein sequence ID" value="MBZ3883489.1"/>
    <property type="molecule type" value="Genomic_DNA"/>
</dbReference>
<evidence type="ECO:0000256" key="3">
    <source>
        <dbReference type="ARBA" id="ARBA00022679"/>
    </source>
</evidence>
<dbReference type="GO" id="GO:0005524">
    <property type="term" value="F:ATP binding"/>
    <property type="evidence" value="ECO:0007669"/>
    <property type="project" value="UniProtKB-KW"/>
</dbReference>
<keyword evidence="2" id="KW-0723">Serine/threonine-protein kinase</keyword>
<feature type="domain" description="Protein kinase" evidence="7">
    <location>
        <begin position="1"/>
        <end position="108"/>
    </location>
</feature>
<evidence type="ECO:0000256" key="4">
    <source>
        <dbReference type="ARBA" id="ARBA00022741"/>
    </source>
</evidence>
<dbReference type="Pfam" id="PF00069">
    <property type="entry name" value="Pkinase"/>
    <property type="match status" value="1"/>
</dbReference>
<reference evidence="8" key="1">
    <citation type="submission" date="2020-03" db="EMBL/GenBank/DDBJ databases">
        <title>Studies in the Genomics of Life Span.</title>
        <authorList>
            <person name="Glass D."/>
        </authorList>
    </citation>
    <scope>NUCLEOTIDE SEQUENCE</scope>
    <source>
        <strain evidence="8">SUZIE</strain>
        <tissue evidence="8">Muscle</tissue>
    </source>
</reference>
<dbReference type="SMART" id="SM00220">
    <property type="entry name" value="S_TKc"/>
    <property type="match status" value="1"/>
</dbReference>
<dbReference type="PROSITE" id="PS50011">
    <property type="entry name" value="PROTEIN_KINASE_DOM"/>
    <property type="match status" value="1"/>
</dbReference>